<dbReference type="GO" id="GO:0005819">
    <property type="term" value="C:spindle"/>
    <property type="evidence" value="ECO:0007669"/>
    <property type="project" value="InterPro"/>
</dbReference>
<dbReference type="GO" id="GO:0008017">
    <property type="term" value="F:microtubule binding"/>
    <property type="evidence" value="ECO:0007669"/>
    <property type="project" value="TreeGrafter"/>
</dbReference>
<dbReference type="InterPro" id="IPR009675">
    <property type="entry name" value="TPX2_fam"/>
</dbReference>
<organism evidence="3 4">
    <name type="scientific">Platanthera zijinensis</name>
    <dbReference type="NCBI Taxonomy" id="2320716"/>
    <lineage>
        <taxon>Eukaryota</taxon>
        <taxon>Viridiplantae</taxon>
        <taxon>Streptophyta</taxon>
        <taxon>Embryophyta</taxon>
        <taxon>Tracheophyta</taxon>
        <taxon>Spermatophyta</taxon>
        <taxon>Magnoliopsida</taxon>
        <taxon>Liliopsida</taxon>
        <taxon>Asparagales</taxon>
        <taxon>Orchidaceae</taxon>
        <taxon>Orchidoideae</taxon>
        <taxon>Orchideae</taxon>
        <taxon>Orchidinae</taxon>
        <taxon>Platanthera</taxon>
    </lineage>
</organism>
<evidence type="ECO:0000256" key="1">
    <source>
        <dbReference type="SAM" id="MobiDB-lite"/>
    </source>
</evidence>
<dbReference type="GO" id="GO:0060236">
    <property type="term" value="P:regulation of mitotic spindle organization"/>
    <property type="evidence" value="ECO:0007669"/>
    <property type="project" value="InterPro"/>
</dbReference>
<dbReference type="EMBL" id="JBBWWQ010000010">
    <property type="protein sequence ID" value="KAK8936622.1"/>
    <property type="molecule type" value="Genomic_DNA"/>
</dbReference>
<feature type="region of interest" description="Disordered" evidence="1">
    <location>
        <begin position="218"/>
        <end position="238"/>
    </location>
</feature>
<gene>
    <name evidence="3" type="ORF">KSP39_PZI012109</name>
</gene>
<dbReference type="PANTHER" id="PTHR14326">
    <property type="entry name" value="TARGETING PROTEIN FOR XKLP2"/>
    <property type="match status" value="1"/>
</dbReference>
<feature type="region of interest" description="Disordered" evidence="1">
    <location>
        <begin position="1"/>
        <end position="68"/>
    </location>
</feature>
<dbReference type="GO" id="GO:0005880">
    <property type="term" value="C:nuclear microtubule"/>
    <property type="evidence" value="ECO:0007669"/>
    <property type="project" value="TreeGrafter"/>
</dbReference>
<accession>A0AAP0BEX8</accession>
<dbReference type="Proteomes" id="UP001418222">
    <property type="component" value="Unassembled WGS sequence"/>
</dbReference>
<dbReference type="AlphaFoldDB" id="A0AAP0BEX8"/>
<evidence type="ECO:0000313" key="4">
    <source>
        <dbReference type="Proteomes" id="UP001418222"/>
    </source>
</evidence>
<protein>
    <submittedName>
        <fullName evidence="3">Uncharacterized protein</fullName>
    </submittedName>
</protein>
<feature type="compositionally biased region" description="Low complexity" evidence="1">
    <location>
        <begin position="35"/>
        <end position="57"/>
    </location>
</feature>
<keyword evidence="2" id="KW-1133">Transmembrane helix</keyword>
<dbReference type="PANTHER" id="PTHR14326:SF58">
    <property type="entry name" value="TPX2 (TARGETING PROTEIN FOR XKLP2) PROTEIN FAMILY"/>
    <property type="match status" value="1"/>
</dbReference>
<comment type="caution">
    <text evidence="3">The sequence shown here is derived from an EMBL/GenBank/DDBJ whole genome shotgun (WGS) entry which is preliminary data.</text>
</comment>
<feature type="compositionally biased region" description="Polar residues" evidence="1">
    <location>
        <begin position="17"/>
        <end position="34"/>
    </location>
</feature>
<proteinExistence type="predicted"/>
<name>A0AAP0BEX8_9ASPA</name>
<evidence type="ECO:0000313" key="3">
    <source>
        <dbReference type="EMBL" id="KAK8936622.1"/>
    </source>
</evidence>
<keyword evidence="2" id="KW-0472">Membrane</keyword>
<dbReference type="GO" id="GO:0030295">
    <property type="term" value="F:protein kinase activator activity"/>
    <property type="evidence" value="ECO:0007669"/>
    <property type="project" value="TreeGrafter"/>
</dbReference>
<evidence type="ECO:0000256" key="2">
    <source>
        <dbReference type="SAM" id="Phobius"/>
    </source>
</evidence>
<keyword evidence="2" id="KW-0812">Transmembrane</keyword>
<feature type="transmembrane region" description="Helical" evidence="2">
    <location>
        <begin position="306"/>
        <end position="329"/>
    </location>
</feature>
<reference evidence="3 4" key="1">
    <citation type="journal article" date="2022" name="Nat. Plants">
        <title>Genomes of leafy and leafless Platanthera orchids illuminate the evolution of mycoheterotrophy.</title>
        <authorList>
            <person name="Li M.H."/>
            <person name="Liu K.W."/>
            <person name="Li Z."/>
            <person name="Lu H.C."/>
            <person name="Ye Q.L."/>
            <person name="Zhang D."/>
            <person name="Wang J.Y."/>
            <person name="Li Y.F."/>
            <person name="Zhong Z.M."/>
            <person name="Liu X."/>
            <person name="Yu X."/>
            <person name="Liu D.K."/>
            <person name="Tu X.D."/>
            <person name="Liu B."/>
            <person name="Hao Y."/>
            <person name="Liao X.Y."/>
            <person name="Jiang Y.T."/>
            <person name="Sun W.H."/>
            <person name="Chen J."/>
            <person name="Chen Y.Q."/>
            <person name="Ai Y."/>
            <person name="Zhai J.W."/>
            <person name="Wu S.S."/>
            <person name="Zhou Z."/>
            <person name="Hsiao Y.Y."/>
            <person name="Wu W.L."/>
            <person name="Chen Y.Y."/>
            <person name="Lin Y.F."/>
            <person name="Hsu J.L."/>
            <person name="Li C.Y."/>
            <person name="Wang Z.W."/>
            <person name="Zhao X."/>
            <person name="Zhong W.Y."/>
            <person name="Ma X.K."/>
            <person name="Ma L."/>
            <person name="Huang J."/>
            <person name="Chen G.Z."/>
            <person name="Huang M.Z."/>
            <person name="Huang L."/>
            <person name="Peng D.H."/>
            <person name="Luo Y.B."/>
            <person name="Zou S.Q."/>
            <person name="Chen S.P."/>
            <person name="Lan S."/>
            <person name="Tsai W.C."/>
            <person name="Van de Peer Y."/>
            <person name="Liu Z.J."/>
        </authorList>
    </citation>
    <scope>NUCLEOTIDE SEQUENCE [LARGE SCALE GENOMIC DNA]</scope>
    <source>
        <strain evidence="3">Lor287</strain>
    </source>
</reference>
<keyword evidence="4" id="KW-1185">Reference proteome</keyword>
<sequence length="331" mass="37822">MSSTPLKTPRHSRSRSTDSYKFSENVQPNIPISTPSKKFAKSPASRSAPRASKHAPFSPSPPPPPRVRKFVVAKKKNPARETSDLEAKKLHEAAYQRLRASQEEFFKKDMAPVIHTEVPTNGEENAKLDRDENCSERKTKNMLMEEAMSCIPEPGSGRVRHLVKAFESLLSLSEGRENKKNDRKSLLMDWLMPPFSPKVAEERDSRLCSSLDGLQGRLSLGSRTSGRGRGSRRHSLDSMRKKNWNKRLKVTNQQPFKLRTEQRGKIKEQIFVKMVTEMVMEEEKNRIPIAQGLPWTTDVPEVIRFLMFYAIKSILMYIILGLDFLFPLVSL</sequence>
<dbReference type="GO" id="GO:0090307">
    <property type="term" value="P:mitotic spindle assembly"/>
    <property type="evidence" value="ECO:0007669"/>
    <property type="project" value="TreeGrafter"/>
</dbReference>